<protein>
    <recommendedName>
        <fullName evidence="4">Fungal N-terminal domain-containing protein</fullName>
    </recommendedName>
</protein>
<dbReference type="AlphaFoldDB" id="A0A7C8M481"/>
<evidence type="ECO:0008006" key="4">
    <source>
        <dbReference type="Google" id="ProtNLM"/>
    </source>
</evidence>
<feature type="compositionally biased region" description="Low complexity" evidence="1">
    <location>
        <begin position="257"/>
        <end position="271"/>
    </location>
</feature>
<accession>A0A7C8M481</accession>
<organism evidence="2 3">
    <name type="scientific">Massariosphaeria phaeospora</name>
    <dbReference type="NCBI Taxonomy" id="100035"/>
    <lineage>
        <taxon>Eukaryota</taxon>
        <taxon>Fungi</taxon>
        <taxon>Dikarya</taxon>
        <taxon>Ascomycota</taxon>
        <taxon>Pezizomycotina</taxon>
        <taxon>Dothideomycetes</taxon>
        <taxon>Pleosporomycetidae</taxon>
        <taxon>Pleosporales</taxon>
        <taxon>Pleosporales incertae sedis</taxon>
        <taxon>Massariosphaeria</taxon>
    </lineage>
</organism>
<dbReference type="PANTHER" id="PTHR36167">
    <property type="entry name" value="C2H2 FINGER DOMAIN TRANSCRIPTION FACTOR (EUROFUNG)-RELATED"/>
    <property type="match status" value="1"/>
</dbReference>
<dbReference type="OrthoDB" id="3045089at2759"/>
<feature type="compositionally biased region" description="Polar residues" evidence="1">
    <location>
        <begin position="340"/>
        <end position="363"/>
    </location>
</feature>
<proteinExistence type="predicted"/>
<comment type="caution">
    <text evidence="2">The sequence shown here is derived from an EMBL/GenBank/DDBJ whole genome shotgun (WGS) entry which is preliminary data.</text>
</comment>
<gene>
    <name evidence="2" type="ORF">BDV95DRAFT_610419</name>
</gene>
<dbReference type="Proteomes" id="UP000481861">
    <property type="component" value="Unassembled WGS sequence"/>
</dbReference>
<feature type="region of interest" description="Disordered" evidence="1">
    <location>
        <begin position="223"/>
        <end position="271"/>
    </location>
</feature>
<name>A0A7C8M481_9PLEO</name>
<evidence type="ECO:0000313" key="3">
    <source>
        <dbReference type="Proteomes" id="UP000481861"/>
    </source>
</evidence>
<dbReference type="GO" id="GO:0006355">
    <property type="term" value="P:regulation of DNA-templated transcription"/>
    <property type="evidence" value="ECO:0007669"/>
    <property type="project" value="InterPro"/>
</dbReference>
<dbReference type="InterPro" id="IPR039327">
    <property type="entry name" value="CON7-like"/>
</dbReference>
<evidence type="ECO:0000256" key="1">
    <source>
        <dbReference type="SAM" id="MobiDB-lite"/>
    </source>
</evidence>
<dbReference type="PANTHER" id="PTHR36167:SF3">
    <property type="entry name" value="C2H2 FINGER DOMAIN TRANSCRIPTION FACTOR (EUROFUNG)-RELATED"/>
    <property type="match status" value="1"/>
</dbReference>
<dbReference type="EMBL" id="JAADJZ010000021">
    <property type="protein sequence ID" value="KAF2867998.1"/>
    <property type="molecule type" value="Genomic_DNA"/>
</dbReference>
<keyword evidence="3" id="KW-1185">Reference proteome</keyword>
<reference evidence="2 3" key="1">
    <citation type="submission" date="2020-01" db="EMBL/GenBank/DDBJ databases">
        <authorList>
            <consortium name="DOE Joint Genome Institute"/>
            <person name="Haridas S."/>
            <person name="Albert R."/>
            <person name="Binder M."/>
            <person name="Bloem J."/>
            <person name="Labutti K."/>
            <person name="Salamov A."/>
            <person name="Andreopoulos B."/>
            <person name="Baker S.E."/>
            <person name="Barry K."/>
            <person name="Bills G."/>
            <person name="Bluhm B.H."/>
            <person name="Cannon C."/>
            <person name="Castanera R."/>
            <person name="Culley D.E."/>
            <person name="Daum C."/>
            <person name="Ezra D."/>
            <person name="Gonzalez J.B."/>
            <person name="Henrissat B."/>
            <person name="Kuo A."/>
            <person name="Liang C."/>
            <person name="Lipzen A."/>
            <person name="Lutzoni F."/>
            <person name="Magnuson J."/>
            <person name="Mondo S."/>
            <person name="Nolan M."/>
            <person name="Ohm R."/>
            <person name="Pangilinan J."/>
            <person name="Park H.-J.H."/>
            <person name="Ramirez L."/>
            <person name="Alfaro M."/>
            <person name="Sun H."/>
            <person name="Tritt A."/>
            <person name="Yoshinaga Y."/>
            <person name="Zwiers L.-H.L."/>
            <person name="Turgeon B.G."/>
            <person name="Goodwin S.B."/>
            <person name="Spatafora J.W."/>
            <person name="Crous P.W."/>
            <person name="Grigoriev I.V."/>
        </authorList>
    </citation>
    <scope>NUCLEOTIDE SEQUENCE [LARGE SCALE GENOMIC DNA]</scope>
    <source>
        <strain evidence="2 3">CBS 611.86</strain>
    </source>
</reference>
<sequence length="404" mass="44905">MAEPVSIIASAIAIGAAAAQLSLALFKIAQTFKHAPEEILDIAEEMSTLSESLNVLVDVLHACDKLCKPKLFEQIDSIYNRFNAIRDQLFALTGASGKKLRRLKWFFNGPKAKSLLKKVESIKSALTLVITIVRLAIDESRRPSANQSQDLQQSQTPNRFRKVVESIVQANRLAIDRAERDNQEQGNNKKRHFNTEVQRWEADSHDTAIWQYQLVFSAQATPSRSNGKHMRIEPHSATVEDCDSDGPEDSSTLAAESVSHTHQDTSSTSSSLIVWNKATQPSSVVDRLLQSWTVLSPSQIQASRAFYEEGEDEAWRENITNRIQEYTKDSRRKGRKPQETPGSGSSEDQSTGDDANNGFGNESDSSDDEYQSAEESTVTARPPNMQYKYMGTSSDSDSANNKNA</sequence>
<evidence type="ECO:0000313" key="2">
    <source>
        <dbReference type="EMBL" id="KAF2867998.1"/>
    </source>
</evidence>
<feature type="region of interest" description="Disordered" evidence="1">
    <location>
        <begin position="325"/>
        <end position="404"/>
    </location>
</feature>